<protein>
    <submittedName>
        <fullName evidence="1">Uncharacterized protein</fullName>
    </submittedName>
</protein>
<accession>A0A6C0ADU4</accession>
<proteinExistence type="predicted"/>
<evidence type="ECO:0000313" key="1">
    <source>
        <dbReference type="EMBL" id="QHS77904.1"/>
    </source>
</evidence>
<dbReference type="AlphaFoldDB" id="A0A6C0ADU4"/>
<reference evidence="1" key="1">
    <citation type="journal article" date="2020" name="Nature">
        <title>Giant virus diversity and host interactions through global metagenomics.</title>
        <authorList>
            <person name="Schulz F."/>
            <person name="Roux S."/>
            <person name="Paez-Espino D."/>
            <person name="Jungbluth S."/>
            <person name="Walsh D.A."/>
            <person name="Denef V.J."/>
            <person name="McMahon K.D."/>
            <person name="Konstantinidis K.T."/>
            <person name="Eloe-Fadrosh E.A."/>
            <person name="Kyrpides N.C."/>
            <person name="Woyke T."/>
        </authorList>
    </citation>
    <scope>NUCLEOTIDE SEQUENCE</scope>
    <source>
        <strain evidence="1">GVMAG-S-1021933-23</strain>
    </source>
</reference>
<dbReference type="EMBL" id="MN740593">
    <property type="protein sequence ID" value="QHS77904.1"/>
    <property type="molecule type" value="Genomic_DNA"/>
</dbReference>
<sequence length="154" mass="18544">MEQIISEFKKIQSKYHAIKKPNYSEEEIIIIEKRKEIQSEYDKKRVQKSSEKLKDDKRLIKNISEKLKDDKIKLKGELIQIKDEYEEYVKIFHGKIEIKDVHEKYVKIFDEKIKILDIKLKVCMGQKCYHVSKTYGSIFCKYCDIRFKPYTGPN</sequence>
<organism evidence="1">
    <name type="scientific">viral metagenome</name>
    <dbReference type="NCBI Taxonomy" id="1070528"/>
    <lineage>
        <taxon>unclassified sequences</taxon>
        <taxon>metagenomes</taxon>
        <taxon>organismal metagenomes</taxon>
    </lineage>
</organism>
<name>A0A6C0ADU4_9ZZZZ</name>